<evidence type="ECO:0000256" key="4">
    <source>
        <dbReference type="SAM" id="MobiDB-lite"/>
    </source>
</evidence>
<dbReference type="OrthoDB" id="762982at2759"/>
<dbReference type="SMART" id="SM00906">
    <property type="entry name" value="Fungal_trans"/>
    <property type="match status" value="1"/>
</dbReference>
<dbReference type="EMBL" id="QVQW01000053">
    <property type="protein sequence ID" value="RKU42665.1"/>
    <property type="molecule type" value="Genomic_DNA"/>
</dbReference>
<feature type="compositionally biased region" description="Polar residues" evidence="4">
    <location>
        <begin position="77"/>
        <end position="86"/>
    </location>
</feature>
<dbReference type="CDD" id="cd00067">
    <property type="entry name" value="GAL4"/>
    <property type="match status" value="1"/>
</dbReference>
<dbReference type="PANTHER" id="PTHR31001:SF49">
    <property type="entry name" value="ZN(II)2CYS6 TRANSCRIPTION FACTOR (EUROFUNG)"/>
    <property type="match status" value="1"/>
</dbReference>
<dbReference type="SUPFAM" id="SSF57701">
    <property type="entry name" value="Zn2/Cys6 DNA-binding domain"/>
    <property type="match status" value="1"/>
</dbReference>
<organism evidence="6 7">
    <name type="scientific">Coniochaeta pulveracea</name>
    <dbReference type="NCBI Taxonomy" id="177199"/>
    <lineage>
        <taxon>Eukaryota</taxon>
        <taxon>Fungi</taxon>
        <taxon>Dikarya</taxon>
        <taxon>Ascomycota</taxon>
        <taxon>Pezizomycotina</taxon>
        <taxon>Sordariomycetes</taxon>
        <taxon>Sordariomycetidae</taxon>
        <taxon>Coniochaetales</taxon>
        <taxon>Coniochaetaceae</taxon>
        <taxon>Coniochaeta</taxon>
    </lineage>
</organism>
<dbReference type="GO" id="GO:0000981">
    <property type="term" value="F:DNA-binding transcription factor activity, RNA polymerase II-specific"/>
    <property type="evidence" value="ECO:0007669"/>
    <property type="project" value="InterPro"/>
</dbReference>
<comment type="caution">
    <text evidence="6">The sequence shown here is derived from an EMBL/GenBank/DDBJ whole genome shotgun (WGS) entry which is preliminary data.</text>
</comment>
<evidence type="ECO:0000313" key="6">
    <source>
        <dbReference type="EMBL" id="RKU42665.1"/>
    </source>
</evidence>
<dbReference type="InterPro" id="IPR050613">
    <property type="entry name" value="Sec_Metabolite_Reg"/>
</dbReference>
<reference evidence="6 7" key="1">
    <citation type="submission" date="2018-08" db="EMBL/GenBank/DDBJ databases">
        <title>Draft genome of the lignicolous fungus Coniochaeta pulveracea.</title>
        <authorList>
            <person name="Borstlap C.J."/>
            <person name="De Witt R.N."/>
            <person name="Botha A."/>
            <person name="Volschenk H."/>
        </authorList>
    </citation>
    <scope>NUCLEOTIDE SEQUENCE [LARGE SCALE GENOMIC DNA]</scope>
    <source>
        <strain evidence="6 7">CAB683</strain>
    </source>
</reference>
<feature type="region of interest" description="Disordered" evidence="4">
    <location>
        <begin position="826"/>
        <end position="861"/>
    </location>
</feature>
<name>A0A420Y469_9PEZI</name>
<evidence type="ECO:0000259" key="5">
    <source>
        <dbReference type="PROSITE" id="PS50048"/>
    </source>
</evidence>
<dbReference type="InterPro" id="IPR036864">
    <property type="entry name" value="Zn2-C6_fun-type_DNA-bd_sf"/>
</dbReference>
<protein>
    <recommendedName>
        <fullName evidence="5">Zn(2)-C6 fungal-type domain-containing protein</fullName>
    </recommendedName>
</protein>
<dbReference type="CDD" id="cd12148">
    <property type="entry name" value="fungal_TF_MHR"/>
    <property type="match status" value="1"/>
</dbReference>
<dbReference type="PROSITE" id="PS50048">
    <property type="entry name" value="ZN2_CY6_FUNGAL_2"/>
    <property type="match status" value="1"/>
</dbReference>
<gene>
    <name evidence="6" type="ORF">DL546_003588</name>
</gene>
<feature type="compositionally biased region" description="Low complexity" evidence="4">
    <location>
        <begin position="128"/>
        <end position="137"/>
    </location>
</feature>
<dbReference type="Gene3D" id="4.10.240.10">
    <property type="entry name" value="Zn(2)-C6 fungal-type DNA-binding domain"/>
    <property type="match status" value="1"/>
</dbReference>
<dbReference type="GO" id="GO:0006351">
    <property type="term" value="P:DNA-templated transcription"/>
    <property type="evidence" value="ECO:0007669"/>
    <property type="project" value="InterPro"/>
</dbReference>
<feature type="region of interest" description="Disordered" evidence="4">
    <location>
        <begin position="119"/>
        <end position="159"/>
    </location>
</feature>
<dbReference type="InterPro" id="IPR007219">
    <property type="entry name" value="XnlR_reg_dom"/>
</dbReference>
<comment type="subcellular location">
    <subcellularLocation>
        <location evidence="1">Nucleus</location>
    </subcellularLocation>
</comment>
<dbReference type="Pfam" id="PF00172">
    <property type="entry name" value="Zn_clus"/>
    <property type="match status" value="1"/>
</dbReference>
<evidence type="ECO:0000313" key="7">
    <source>
        <dbReference type="Proteomes" id="UP000275385"/>
    </source>
</evidence>
<feature type="compositionally biased region" description="Low complexity" evidence="4">
    <location>
        <begin position="686"/>
        <end position="697"/>
    </location>
</feature>
<feature type="domain" description="Zn(2)-C6 fungal-type" evidence="5">
    <location>
        <begin position="34"/>
        <end position="67"/>
    </location>
</feature>
<feature type="compositionally biased region" description="Basic and acidic residues" evidence="4">
    <location>
        <begin position="140"/>
        <end position="150"/>
    </location>
</feature>
<keyword evidence="7" id="KW-1185">Reference proteome</keyword>
<evidence type="ECO:0000256" key="3">
    <source>
        <dbReference type="ARBA" id="ARBA00023242"/>
    </source>
</evidence>
<accession>A0A420Y469</accession>
<dbReference type="GO" id="GO:0008270">
    <property type="term" value="F:zinc ion binding"/>
    <property type="evidence" value="ECO:0007669"/>
    <property type="project" value="InterPro"/>
</dbReference>
<dbReference type="AlphaFoldDB" id="A0A420Y469"/>
<dbReference type="STRING" id="177199.A0A420Y469"/>
<evidence type="ECO:0000256" key="1">
    <source>
        <dbReference type="ARBA" id="ARBA00004123"/>
    </source>
</evidence>
<dbReference type="SMART" id="SM00066">
    <property type="entry name" value="GAL4"/>
    <property type="match status" value="1"/>
</dbReference>
<dbReference type="GO" id="GO:0003677">
    <property type="term" value="F:DNA binding"/>
    <property type="evidence" value="ECO:0007669"/>
    <property type="project" value="InterPro"/>
</dbReference>
<feature type="region of interest" description="Disordered" evidence="4">
    <location>
        <begin position="1"/>
        <end position="25"/>
    </location>
</feature>
<keyword evidence="3" id="KW-0539">Nucleus</keyword>
<evidence type="ECO:0000256" key="2">
    <source>
        <dbReference type="ARBA" id="ARBA00022723"/>
    </source>
</evidence>
<dbReference type="GO" id="GO:0005634">
    <property type="term" value="C:nucleus"/>
    <property type="evidence" value="ECO:0007669"/>
    <property type="project" value="UniProtKB-SubCell"/>
</dbReference>
<keyword evidence="2" id="KW-0479">Metal-binding</keyword>
<dbReference type="InterPro" id="IPR001138">
    <property type="entry name" value="Zn2Cys6_DnaBD"/>
</dbReference>
<dbReference type="PANTHER" id="PTHR31001">
    <property type="entry name" value="UNCHARACTERIZED TRANSCRIPTIONAL REGULATORY PROTEIN"/>
    <property type="match status" value="1"/>
</dbReference>
<dbReference type="Proteomes" id="UP000275385">
    <property type="component" value="Unassembled WGS sequence"/>
</dbReference>
<feature type="region of interest" description="Disordered" evidence="4">
    <location>
        <begin position="52"/>
        <end position="89"/>
    </location>
</feature>
<proteinExistence type="predicted"/>
<feature type="region of interest" description="Disordered" evidence="4">
    <location>
        <begin position="686"/>
        <end position="714"/>
    </location>
</feature>
<sequence length="861" mass="95443">MTPTPPSTTPSSGSARSPEEQFKVVRKRNRVPLSCYPCRSRKLKCDRNQPCSNCVKREGSGPSSCSYAAPVTRKKSQTQGPTTPDDMQNRIDRLEGLVLSLMHGGANVDPASAAAAAAETARRGTAGGSTTDSGSSAPRYGEDDGAMRDDENVDSDVEEGLASSLGVLKVDADHGKSMYIGQEHWHTLLTDIAEVKNYYASHKKDLEKSYEKIRASKPLSAREGPSFLLGATPITEVELRAELPSKSSVLTLCGRYFNTMDNAVNIIHMPTFHQQLRKHWEDPSKSSVMWLGMLYGILTLAMLSYQRSGDEPPEWKGRTLELAAEYRLRTVQCLITGDYTKPHEYTVETLLLYVFGEYSSRWDADMTLWLVTSLIVRLALRMGYHRDGKWFSSLTPFQAEMRRRVWAVVRMSDVVFSHQVSLPSMVYEHDCDTELPRNLFDEEFGPDTKELPPSRPFTEPTPISYMIAKIKLCQELGNILQATNRVKDPVHYDDILRFDVRLREVQEEMPPHLRMQPLEGSSDPLQLIMARFNLNILYLKIMCLLHRKYMSRARHNPRYAHSRRSAIEAAMETLRHLATLYRESQSNGRLRSIKWYVNSIATKDFLLPAMLVVLDLHHDISAERSGLRQDSQTQYFWTPEQRVEMVNILEFTMTIWKGLADGSMEATKASQILDIMLKKINQPCSGPANPASSAASGRADVFADGPGTDLHPDHSAAMTLGMLSGGMSPNTAAALNSIQSPGGTSYPMDLGSILSPPITSAGPPTGMSDFSGAMYGLPNPGSPFSSMFGADPSTMDFTATNFDWDSIENYAQTANWGIDQSFQIIPTNPNPMASTTSPNNAGSSDGYTTLYTPSSGSGRPT</sequence>
<dbReference type="Pfam" id="PF04082">
    <property type="entry name" value="Fungal_trans"/>
    <property type="match status" value="1"/>
</dbReference>